<dbReference type="PROSITE" id="PS51257">
    <property type="entry name" value="PROKAR_LIPOPROTEIN"/>
    <property type="match status" value="1"/>
</dbReference>
<feature type="chain" id="PRO_5045990535" evidence="1">
    <location>
        <begin position="19"/>
        <end position="272"/>
    </location>
</feature>
<evidence type="ECO:0000313" key="3">
    <source>
        <dbReference type="EMBL" id="MBD7908329.1"/>
    </source>
</evidence>
<gene>
    <name evidence="3" type="ORF">H9659_08300</name>
</gene>
<keyword evidence="4" id="KW-1185">Reference proteome</keyword>
<dbReference type="RefSeq" id="WP_191689478.1">
    <property type="nucleotide sequence ID" value="NZ_JACSQY010000005.1"/>
</dbReference>
<dbReference type="CDD" id="cd04506">
    <property type="entry name" value="SGNH_hydrolase_YpmR_like"/>
    <property type="match status" value="1"/>
</dbReference>
<feature type="domain" description="SGNH hydrolase-type esterase" evidence="2">
    <location>
        <begin position="57"/>
        <end position="247"/>
    </location>
</feature>
<accession>A0ABR8PJJ1</accession>
<sequence>MRRRAWILLLAFSLVLTGCDQVFRNNAEPFAERRDIEFSNWEIPTNFLPKSLHVVGLGDSLTQGVGDEEKKGGYFERVASDLTEWEGISYVETENLAKRGRRSDQLAKQLEETDIQSSIKDADVIFITIGGNDIMKVLKANLFKLKTKPFYKELEGYEKRLDEIFGTIRALNPDAPIVMSGLYNPILLITDEVKEFEEIIDDWNAVIESRIELDGNSYFIPVADLFEENTNIVYHTDFFHPNAQGYTLMEKRYMEYLEAYGLQELLQGEMDR</sequence>
<dbReference type="GO" id="GO:0016787">
    <property type="term" value="F:hydrolase activity"/>
    <property type="evidence" value="ECO:0007669"/>
    <property type="project" value="UniProtKB-KW"/>
</dbReference>
<proteinExistence type="predicted"/>
<keyword evidence="1" id="KW-0732">Signal</keyword>
<evidence type="ECO:0000259" key="2">
    <source>
        <dbReference type="Pfam" id="PF13472"/>
    </source>
</evidence>
<name>A0ABR8PJJ1_9BACL</name>
<keyword evidence="3" id="KW-0378">Hydrolase</keyword>
<reference evidence="3 4" key="1">
    <citation type="submission" date="2020-08" db="EMBL/GenBank/DDBJ databases">
        <title>A Genomic Blueprint of the Chicken Gut Microbiome.</title>
        <authorList>
            <person name="Gilroy R."/>
            <person name="Ravi A."/>
            <person name="Getino M."/>
            <person name="Pursley I."/>
            <person name="Horton D.L."/>
            <person name="Alikhan N.-F."/>
            <person name="Baker D."/>
            <person name="Gharbi K."/>
            <person name="Hall N."/>
            <person name="Watson M."/>
            <person name="Adriaenssens E.M."/>
            <person name="Foster-Nyarko E."/>
            <person name="Jarju S."/>
            <person name="Secka A."/>
            <person name="Antonio M."/>
            <person name="Oren A."/>
            <person name="Chaudhuri R."/>
            <person name="La Ragione R.M."/>
            <person name="Hildebrand F."/>
            <person name="Pallen M.J."/>
        </authorList>
    </citation>
    <scope>NUCLEOTIDE SEQUENCE [LARGE SCALE GENOMIC DNA]</scope>
    <source>
        <strain evidence="3 4">Sa3CUA8</strain>
    </source>
</reference>
<dbReference type="Proteomes" id="UP000659496">
    <property type="component" value="Unassembled WGS sequence"/>
</dbReference>
<dbReference type="InterPro" id="IPR036514">
    <property type="entry name" value="SGNH_hydro_sf"/>
</dbReference>
<dbReference type="Pfam" id="PF13472">
    <property type="entry name" value="Lipase_GDSL_2"/>
    <property type="match status" value="1"/>
</dbReference>
<dbReference type="Gene3D" id="3.40.50.1110">
    <property type="entry name" value="SGNH hydrolase"/>
    <property type="match status" value="1"/>
</dbReference>
<comment type="caution">
    <text evidence="3">The sequence shown here is derived from an EMBL/GenBank/DDBJ whole genome shotgun (WGS) entry which is preliminary data.</text>
</comment>
<evidence type="ECO:0000313" key="4">
    <source>
        <dbReference type="Proteomes" id="UP000659496"/>
    </source>
</evidence>
<dbReference type="InterPro" id="IPR013830">
    <property type="entry name" value="SGNH_hydro"/>
</dbReference>
<evidence type="ECO:0000256" key="1">
    <source>
        <dbReference type="SAM" id="SignalP"/>
    </source>
</evidence>
<dbReference type="SUPFAM" id="SSF52266">
    <property type="entry name" value="SGNH hydrolase"/>
    <property type="match status" value="1"/>
</dbReference>
<feature type="signal peptide" evidence="1">
    <location>
        <begin position="1"/>
        <end position="18"/>
    </location>
</feature>
<protein>
    <submittedName>
        <fullName evidence="3">SGNH/GDSL hydrolase family protein</fullName>
    </submittedName>
</protein>
<dbReference type="EMBL" id="JACSQY010000005">
    <property type="protein sequence ID" value="MBD7908329.1"/>
    <property type="molecule type" value="Genomic_DNA"/>
</dbReference>
<dbReference type="InterPro" id="IPR051532">
    <property type="entry name" value="Ester_Hydrolysis_Enzymes"/>
</dbReference>
<organism evidence="3 4">
    <name type="scientific">Sporosarcina gallistercoris</name>
    <dbReference type="NCBI Taxonomy" id="2762245"/>
    <lineage>
        <taxon>Bacteria</taxon>
        <taxon>Bacillati</taxon>
        <taxon>Bacillota</taxon>
        <taxon>Bacilli</taxon>
        <taxon>Bacillales</taxon>
        <taxon>Caryophanaceae</taxon>
        <taxon>Sporosarcina</taxon>
    </lineage>
</organism>
<dbReference type="PANTHER" id="PTHR30383:SF27">
    <property type="entry name" value="SPORE GERMINATION LIPASE LIPC"/>
    <property type="match status" value="1"/>
</dbReference>
<dbReference type="PANTHER" id="PTHR30383">
    <property type="entry name" value="THIOESTERASE 1/PROTEASE 1/LYSOPHOSPHOLIPASE L1"/>
    <property type="match status" value="1"/>
</dbReference>